<feature type="region of interest" description="Disordered" evidence="1">
    <location>
        <begin position="43"/>
        <end position="86"/>
    </location>
</feature>
<evidence type="ECO:0000313" key="2">
    <source>
        <dbReference type="EMBL" id="EXB62196.1"/>
    </source>
</evidence>
<proteinExistence type="predicted"/>
<name>W9RAF8_9ROSA</name>
<organism evidence="2 3">
    <name type="scientific">Morus notabilis</name>
    <dbReference type="NCBI Taxonomy" id="981085"/>
    <lineage>
        <taxon>Eukaryota</taxon>
        <taxon>Viridiplantae</taxon>
        <taxon>Streptophyta</taxon>
        <taxon>Embryophyta</taxon>
        <taxon>Tracheophyta</taxon>
        <taxon>Spermatophyta</taxon>
        <taxon>Magnoliopsida</taxon>
        <taxon>eudicotyledons</taxon>
        <taxon>Gunneridae</taxon>
        <taxon>Pentapetalae</taxon>
        <taxon>rosids</taxon>
        <taxon>fabids</taxon>
        <taxon>Rosales</taxon>
        <taxon>Moraceae</taxon>
        <taxon>Moreae</taxon>
        <taxon>Morus</taxon>
    </lineage>
</organism>
<evidence type="ECO:0000313" key="3">
    <source>
        <dbReference type="Proteomes" id="UP000030645"/>
    </source>
</evidence>
<keyword evidence="3" id="KW-1185">Reference proteome</keyword>
<evidence type="ECO:0000256" key="1">
    <source>
        <dbReference type="SAM" id="MobiDB-lite"/>
    </source>
</evidence>
<reference evidence="3" key="1">
    <citation type="submission" date="2013-01" db="EMBL/GenBank/DDBJ databases">
        <title>Draft Genome Sequence of a Mulberry Tree, Morus notabilis C.K. Schneid.</title>
        <authorList>
            <person name="He N."/>
            <person name="Zhao S."/>
        </authorList>
    </citation>
    <scope>NUCLEOTIDE SEQUENCE</scope>
</reference>
<dbReference type="EMBL" id="KE344440">
    <property type="protein sequence ID" value="EXB62196.1"/>
    <property type="molecule type" value="Genomic_DNA"/>
</dbReference>
<sequence length="86" mass="9058">MELGRLHSSLVLQASAVAPEEERRGALQRQGAAPASMLAQFEVAPQCRSAAPQSQRTHRSTHGPIQSGTATPRDGRRGAGARTKSA</sequence>
<gene>
    <name evidence="2" type="ORF">L484_017583</name>
</gene>
<accession>W9RAF8</accession>
<dbReference type="Proteomes" id="UP000030645">
    <property type="component" value="Unassembled WGS sequence"/>
</dbReference>
<protein>
    <submittedName>
        <fullName evidence="2">Uncharacterized protein</fullName>
    </submittedName>
</protein>
<dbReference type="AlphaFoldDB" id="W9RAF8"/>